<evidence type="ECO:0000313" key="2">
    <source>
        <dbReference type="Proteomes" id="UP000233551"/>
    </source>
</evidence>
<name>A0A2I0I7X3_PUNGR</name>
<proteinExistence type="predicted"/>
<protein>
    <submittedName>
        <fullName evidence="1">Uncharacterized protein</fullName>
    </submittedName>
</protein>
<evidence type="ECO:0000313" key="1">
    <source>
        <dbReference type="EMBL" id="PKI39893.1"/>
    </source>
</evidence>
<accession>A0A2I0I7X3</accession>
<dbReference type="EMBL" id="PGOL01003729">
    <property type="protein sequence ID" value="PKI39893.1"/>
    <property type="molecule type" value="Genomic_DNA"/>
</dbReference>
<comment type="caution">
    <text evidence="1">The sequence shown here is derived from an EMBL/GenBank/DDBJ whole genome shotgun (WGS) entry which is preliminary data.</text>
</comment>
<gene>
    <name evidence="1" type="ORF">CRG98_039733</name>
</gene>
<dbReference type="Proteomes" id="UP000233551">
    <property type="component" value="Unassembled WGS sequence"/>
</dbReference>
<organism evidence="1 2">
    <name type="scientific">Punica granatum</name>
    <name type="common">Pomegranate</name>
    <dbReference type="NCBI Taxonomy" id="22663"/>
    <lineage>
        <taxon>Eukaryota</taxon>
        <taxon>Viridiplantae</taxon>
        <taxon>Streptophyta</taxon>
        <taxon>Embryophyta</taxon>
        <taxon>Tracheophyta</taxon>
        <taxon>Spermatophyta</taxon>
        <taxon>Magnoliopsida</taxon>
        <taxon>eudicotyledons</taxon>
        <taxon>Gunneridae</taxon>
        <taxon>Pentapetalae</taxon>
        <taxon>rosids</taxon>
        <taxon>malvids</taxon>
        <taxon>Myrtales</taxon>
        <taxon>Lythraceae</taxon>
        <taxon>Punica</taxon>
    </lineage>
</organism>
<sequence>MMLKKGPHRALPRTQTLSGPNCGHCKFCPKLNYLFGKGNQAPFRYTWGSIINVLPTKPNAGSAYHKMSLRTTSCGRVPLRLEFAVILSDPAQVVGIAFSSMPGDSLLRAEGLACCVGLCLAIRFGCQAQALYTDSLILQTALAGSRRTPPDLFGIASNCAHLMGILNNL</sequence>
<reference evidence="1 2" key="1">
    <citation type="submission" date="2017-11" db="EMBL/GenBank/DDBJ databases">
        <title>De-novo sequencing of pomegranate (Punica granatum L.) genome.</title>
        <authorList>
            <person name="Akparov Z."/>
            <person name="Amiraslanov A."/>
            <person name="Hajiyeva S."/>
            <person name="Abbasov M."/>
            <person name="Kaur K."/>
            <person name="Hamwieh A."/>
            <person name="Solovyev V."/>
            <person name="Salamov A."/>
            <person name="Braich B."/>
            <person name="Kosarev P."/>
            <person name="Mahmoud A."/>
            <person name="Hajiyev E."/>
            <person name="Babayeva S."/>
            <person name="Izzatullayeva V."/>
            <person name="Mammadov A."/>
            <person name="Mammadov A."/>
            <person name="Sharifova S."/>
            <person name="Ojaghi J."/>
            <person name="Eynullazada K."/>
            <person name="Bayramov B."/>
            <person name="Abdulazimova A."/>
            <person name="Shahmuradov I."/>
        </authorList>
    </citation>
    <scope>NUCLEOTIDE SEQUENCE [LARGE SCALE GENOMIC DNA]</scope>
    <source>
        <strain evidence="2">cv. AG2017</strain>
        <tissue evidence="1">Leaf</tissue>
    </source>
</reference>
<keyword evidence="2" id="KW-1185">Reference proteome</keyword>
<dbReference type="AlphaFoldDB" id="A0A2I0I7X3"/>